<keyword evidence="6 12" id="KW-0762">Sugar transport</keyword>
<dbReference type="SMR" id="A0A834WX08"/>
<dbReference type="Proteomes" id="UP000634136">
    <property type="component" value="Unassembled WGS sequence"/>
</dbReference>
<dbReference type="Gene3D" id="1.20.1280.290">
    <property type="match status" value="2"/>
</dbReference>
<evidence type="ECO:0000256" key="4">
    <source>
        <dbReference type="ARBA" id="ARBA00022448"/>
    </source>
</evidence>
<evidence type="ECO:0000256" key="13">
    <source>
        <dbReference type="SAM" id="MobiDB-lite"/>
    </source>
</evidence>
<feature type="transmembrane region" description="Helical" evidence="12">
    <location>
        <begin position="150"/>
        <end position="172"/>
    </location>
</feature>
<evidence type="ECO:0000256" key="8">
    <source>
        <dbReference type="ARBA" id="ARBA00022737"/>
    </source>
</evidence>
<keyword evidence="5" id="KW-1003">Cell membrane</keyword>
<accession>A0A834WX08</accession>
<dbReference type="InterPro" id="IPR047664">
    <property type="entry name" value="SWEET"/>
</dbReference>
<evidence type="ECO:0000256" key="2">
    <source>
        <dbReference type="ARBA" id="ARBA00004653"/>
    </source>
</evidence>
<comment type="similarity">
    <text evidence="3 12">Belongs to the SWEET sugar transporter family.</text>
</comment>
<evidence type="ECO:0000256" key="10">
    <source>
        <dbReference type="ARBA" id="ARBA00023034"/>
    </source>
</evidence>
<evidence type="ECO:0000256" key="7">
    <source>
        <dbReference type="ARBA" id="ARBA00022692"/>
    </source>
</evidence>
<dbReference type="AlphaFoldDB" id="A0A834WX08"/>
<dbReference type="FunFam" id="1.20.1280.290:FF:000004">
    <property type="entry name" value="Sugar transporter SWEET"/>
    <property type="match status" value="1"/>
</dbReference>
<dbReference type="EMBL" id="JAAIUW010000004">
    <property type="protein sequence ID" value="KAF7834066.1"/>
    <property type="molecule type" value="Genomic_DNA"/>
</dbReference>
<dbReference type="GO" id="GO:0005886">
    <property type="term" value="C:plasma membrane"/>
    <property type="evidence" value="ECO:0007669"/>
    <property type="project" value="UniProtKB-SubCell"/>
</dbReference>
<feature type="transmembrane region" description="Helical" evidence="12">
    <location>
        <begin position="46"/>
        <end position="63"/>
    </location>
</feature>
<keyword evidence="11 12" id="KW-0472">Membrane</keyword>
<evidence type="ECO:0000313" key="14">
    <source>
        <dbReference type="EMBL" id="KAF7834066.1"/>
    </source>
</evidence>
<evidence type="ECO:0000256" key="12">
    <source>
        <dbReference type="RuleBase" id="RU910715"/>
    </source>
</evidence>
<gene>
    <name evidence="14" type="ORF">G2W53_008925</name>
</gene>
<dbReference type="PANTHER" id="PTHR10791:SF163">
    <property type="entry name" value="BIDIRECTIONAL SUGAR TRANSPORTER SWEET"/>
    <property type="match status" value="1"/>
</dbReference>
<evidence type="ECO:0000256" key="3">
    <source>
        <dbReference type="ARBA" id="ARBA00007809"/>
    </source>
</evidence>
<name>A0A834WX08_9FABA</name>
<comment type="caution">
    <text evidence="14">The sequence shown here is derived from an EMBL/GenBank/DDBJ whole genome shotgun (WGS) entry which is preliminary data.</text>
</comment>
<dbReference type="InterPro" id="IPR004316">
    <property type="entry name" value="SWEET_rpt"/>
</dbReference>
<keyword evidence="8" id="KW-0677">Repeat</keyword>
<feature type="transmembrane region" description="Helical" evidence="12">
    <location>
        <begin position="7"/>
        <end position="26"/>
    </location>
</feature>
<dbReference type="FunFam" id="1.20.1280.290:FF:000001">
    <property type="entry name" value="Bidirectional sugar transporter SWEET"/>
    <property type="match status" value="1"/>
</dbReference>
<dbReference type="PANTHER" id="PTHR10791">
    <property type="entry name" value="RAG1-ACTIVATING PROTEIN 1"/>
    <property type="match status" value="1"/>
</dbReference>
<evidence type="ECO:0000256" key="5">
    <source>
        <dbReference type="ARBA" id="ARBA00022475"/>
    </source>
</evidence>
<evidence type="ECO:0000256" key="6">
    <source>
        <dbReference type="ARBA" id="ARBA00022597"/>
    </source>
</evidence>
<keyword evidence="7 12" id="KW-0812">Transmembrane</keyword>
<keyword evidence="15" id="KW-1185">Reference proteome</keyword>
<keyword evidence="4 12" id="KW-0813">Transport</keyword>
<comment type="subcellular location">
    <subcellularLocation>
        <location evidence="1">Cell membrane</location>
        <topology evidence="1">Multi-pass membrane protein</topology>
    </subcellularLocation>
    <subcellularLocation>
        <location evidence="2">Golgi apparatus membrane</location>
        <topology evidence="2">Multi-pass membrane protein</topology>
    </subcellularLocation>
</comment>
<reference evidence="14" key="1">
    <citation type="submission" date="2020-09" db="EMBL/GenBank/DDBJ databases">
        <title>Genome-Enabled Discovery of Anthraquinone Biosynthesis in Senna tora.</title>
        <authorList>
            <person name="Kang S.-H."/>
            <person name="Pandey R.P."/>
            <person name="Lee C.-M."/>
            <person name="Sim J.-S."/>
            <person name="Jeong J.-T."/>
            <person name="Choi B.-S."/>
            <person name="Jung M."/>
            <person name="Ginzburg D."/>
            <person name="Zhao K."/>
            <person name="Won S.Y."/>
            <person name="Oh T.-J."/>
            <person name="Yu Y."/>
            <person name="Kim N.-H."/>
            <person name="Lee O.R."/>
            <person name="Lee T.-H."/>
            <person name="Bashyal P."/>
            <person name="Kim T.-S."/>
            <person name="Lee W.-H."/>
            <person name="Kawkins C."/>
            <person name="Kim C.-K."/>
            <person name="Kim J.S."/>
            <person name="Ahn B.O."/>
            <person name="Rhee S.Y."/>
            <person name="Sohng J.K."/>
        </authorList>
    </citation>
    <scope>NUCLEOTIDE SEQUENCE</scope>
    <source>
        <tissue evidence="14">Leaf</tissue>
    </source>
</reference>
<comment type="function">
    <text evidence="12">Mediates both low-affinity uptake and efflux of sugar across the membrane.</text>
</comment>
<sequence length="268" mass="30685">MAFHQQSLAFIFGLLGNIISFLVFLAPMPTFYQIYKKKSTEGFQSLPYVVALFSCMLWIYYALVKNNASLLLITINSFGIFIETIYLAIFLLYASKSLRISTIKLLLVLNVFGFGAMLLSTLYLTEGAKRLNIIGWICLRRVIKTKSVEFMPFNLSMCLTVNAVMWFFYGLFLKDYYIALPNTLGFLFGIVQMVLYFMYRNNKSVILEEPVKGQNNQTSSDLVIDIVKLNNNNNGVTEVEVEDDKINNVHDDDEKKHKNKNMDSNGKV</sequence>
<organism evidence="14 15">
    <name type="scientific">Senna tora</name>
    <dbReference type="NCBI Taxonomy" id="362788"/>
    <lineage>
        <taxon>Eukaryota</taxon>
        <taxon>Viridiplantae</taxon>
        <taxon>Streptophyta</taxon>
        <taxon>Embryophyta</taxon>
        <taxon>Tracheophyta</taxon>
        <taxon>Spermatophyta</taxon>
        <taxon>Magnoliopsida</taxon>
        <taxon>eudicotyledons</taxon>
        <taxon>Gunneridae</taxon>
        <taxon>Pentapetalae</taxon>
        <taxon>rosids</taxon>
        <taxon>fabids</taxon>
        <taxon>Fabales</taxon>
        <taxon>Fabaceae</taxon>
        <taxon>Caesalpinioideae</taxon>
        <taxon>Cassia clade</taxon>
        <taxon>Senna</taxon>
    </lineage>
</organism>
<keyword evidence="9 12" id="KW-1133">Transmembrane helix</keyword>
<feature type="region of interest" description="Disordered" evidence="13">
    <location>
        <begin position="242"/>
        <end position="268"/>
    </location>
</feature>
<proteinExistence type="inferred from homology"/>
<dbReference type="OrthoDB" id="409725at2759"/>
<evidence type="ECO:0000256" key="9">
    <source>
        <dbReference type="ARBA" id="ARBA00022989"/>
    </source>
</evidence>
<evidence type="ECO:0000256" key="11">
    <source>
        <dbReference type="ARBA" id="ARBA00023136"/>
    </source>
</evidence>
<keyword evidence="10" id="KW-0333">Golgi apparatus</keyword>
<dbReference type="GO" id="GO:0051119">
    <property type="term" value="F:sugar transmembrane transporter activity"/>
    <property type="evidence" value="ECO:0007669"/>
    <property type="project" value="InterPro"/>
</dbReference>
<protein>
    <recommendedName>
        <fullName evidence="12">Bidirectional sugar transporter SWEET</fullName>
    </recommendedName>
</protein>
<dbReference type="GO" id="GO:0000139">
    <property type="term" value="C:Golgi membrane"/>
    <property type="evidence" value="ECO:0007669"/>
    <property type="project" value="UniProtKB-SubCell"/>
</dbReference>
<feature type="compositionally biased region" description="Basic and acidic residues" evidence="13">
    <location>
        <begin position="244"/>
        <end position="256"/>
    </location>
</feature>
<evidence type="ECO:0000256" key="1">
    <source>
        <dbReference type="ARBA" id="ARBA00004651"/>
    </source>
</evidence>
<comment type="caution">
    <text evidence="12">Lacks conserved residue(s) required for the propagation of feature annotation.</text>
</comment>
<dbReference type="Pfam" id="PF03083">
    <property type="entry name" value="MtN3_slv"/>
    <property type="match status" value="2"/>
</dbReference>
<feature type="transmembrane region" description="Helical" evidence="12">
    <location>
        <begin position="105"/>
        <end position="124"/>
    </location>
</feature>
<feature type="transmembrane region" description="Helical" evidence="12">
    <location>
        <begin position="178"/>
        <end position="199"/>
    </location>
</feature>
<evidence type="ECO:0000313" key="15">
    <source>
        <dbReference type="Proteomes" id="UP000634136"/>
    </source>
</evidence>
<feature type="transmembrane region" description="Helical" evidence="12">
    <location>
        <begin position="70"/>
        <end position="93"/>
    </location>
</feature>